<dbReference type="SMART" id="SM00387">
    <property type="entry name" value="HATPase_c"/>
    <property type="match status" value="1"/>
</dbReference>
<keyword evidence="7" id="KW-0812">Transmembrane</keyword>
<feature type="transmembrane region" description="Helical" evidence="7">
    <location>
        <begin position="47"/>
        <end position="65"/>
    </location>
</feature>
<evidence type="ECO:0000256" key="2">
    <source>
        <dbReference type="ARBA" id="ARBA00012438"/>
    </source>
</evidence>
<evidence type="ECO:0000313" key="10">
    <source>
        <dbReference type="Proteomes" id="UP000198282"/>
    </source>
</evidence>
<keyword evidence="3" id="KW-0808">Transferase</keyword>
<dbReference type="Gene3D" id="3.30.565.10">
    <property type="entry name" value="Histidine kinase-like ATPase, C-terminal domain"/>
    <property type="match status" value="1"/>
</dbReference>
<comment type="catalytic activity">
    <reaction evidence="1">
        <text>ATP + protein L-histidine = ADP + protein N-phospho-L-histidine.</text>
        <dbReference type="EC" id="2.7.13.3"/>
    </reaction>
</comment>
<evidence type="ECO:0000259" key="8">
    <source>
        <dbReference type="SMART" id="SM00387"/>
    </source>
</evidence>
<feature type="domain" description="Histidine kinase/HSP90-like ATPase" evidence="8">
    <location>
        <begin position="360"/>
        <end position="450"/>
    </location>
</feature>
<dbReference type="EMBL" id="FZOD01000012">
    <property type="protein sequence ID" value="SNS62291.1"/>
    <property type="molecule type" value="Genomic_DNA"/>
</dbReference>
<feature type="transmembrane region" description="Helical" evidence="7">
    <location>
        <begin position="71"/>
        <end position="94"/>
    </location>
</feature>
<dbReference type="SUPFAM" id="SSF55874">
    <property type="entry name" value="ATPase domain of HSP90 chaperone/DNA topoisomerase II/histidine kinase"/>
    <property type="match status" value="1"/>
</dbReference>
<evidence type="ECO:0000313" key="9">
    <source>
        <dbReference type="EMBL" id="SNS62291.1"/>
    </source>
</evidence>
<dbReference type="InterPro" id="IPR050482">
    <property type="entry name" value="Sensor_HK_TwoCompSys"/>
</dbReference>
<proteinExistence type="predicted"/>
<dbReference type="PANTHER" id="PTHR24421:SF10">
    <property type="entry name" value="NITRATE_NITRITE SENSOR PROTEIN NARQ"/>
    <property type="match status" value="1"/>
</dbReference>
<keyword evidence="5" id="KW-0902">Two-component regulatory system</keyword>
<keyword evidence="10" id="KW-1185">Reference proteome</keyword>
<gene>
    <name evidence="9" type="ORF">SAMN05216276_1012164</name>
</gene>
<feature type="coiled-coil region" evidence="6">
    <location>
        <begin position="298"/>
        <end position="325"/>
    </location>
</feature>
<protein>
    <recommendedName>
        <fullName evidence="2">histidine kinase</fullName>
        <ecNumber evidence="2">2.7.13.3</ecNumber>
    </recommendedName>
</protein>
<reference evidence="9 10" key="1">
    <citation type="submission" date="2017-06" db="EMBL/GenBank/DDBJ databases">
        <authorList>
            <person name="Kim H.J."/>
            <person name="Triplett B.A."/>
        </authorList>
    </citation>
    <scope>NUCLEOTIDE SEQUENCE [LARGE SCALE GENOMIC DNA]</scope>
    <source>
        <strain evidence="9 10">CGMCC 4.2132</strain>
    </source>
</reference>
<dbReference type="Pfam" id="PF02518">
    <property type="entry name" value="HATPase_c"/>
    <property type="match status" value="1"/>
</dbReference>
<evidence type="ECO:0000256" key="1">
    <source>
        <dbReference type="ARBA" id="ARBA00000085"/>
    </source>
</evidence>
<dbReference type="EC" id="2.7.13.3" evidence="2"/>
<organism evidence="9 10">
    <name type="scientific">Streptosporangium subroseum</name>
    <dbReference type="NCBI Taxonomy" id="106412"/>
    <lineage>
        <taxon>Bacteria</taxon>
        <taxon>Bacillati</taxon>
        <taxon>Actinomycetota</taxon>
        <taxon>Actinomycetes</taxon>
        <taxon>Streptosporangiales</taxon>
        <taxon>Streptosporangiaceae</taxon>
        <taxon>Streptosporangium</taxon>
    </lineage>
</organism>
<dbReference type="PANTHER" id="PTHR24421">
    <property type="entry name" value="NITRATE/NITRITE SENSOR PROTEIN NARX-RELATED"/>
    <property type="match status" value="1"/>
</dbReference>
<keyword evidence="7" id="KW-0472">Membrane</keyword>
<evidence type="ECO:0000256" key="4">
    <source>
        <dbReference type="ARBA" id="ARBA00022777"/>
    </source>
</evidence>
<keyword evidence="6" id="KW-0175">Coiled coil</keyword>
<dbReference type="GO" id="GO:0000160">
    <property type="term" value="P:phosphorelay signal transduction system"/>
    <property type="evidence" value="ECO:0007669"/>
    <property type="project" value="UniProtKB-KW"/>
</dbReference>
<keyword evidence="4 9" id="KW-0418">Kinase</keyword>
<feature type="transmembrane region" description="Helical" evidence="7">
    <location>
        <begin position="20"/>
        <end position="40"/>
    </location>
</feature>
<evidence type="ECO:0000256" key="7">
    <source>
        <dbReference type="SAM" id="Phobius"/>
    </source>
</evidence>
<dbReference type="InterPro" id="IPR036890">
    <property type="entry name" value="HATPase_C_sf"/>
</dbReference>
<evidence type="ECO:0000256" key="6">
    <source>
        <dbReference type="SAM" id="Coils"/>
    </source>
</evidence>
<evidence type="ECO:0000256" key="3">
    <source>
        <dbReference type="ARBA" id="ARBA00022679"/>
    </source>
</evidence>
<evidence type="ECO:0000256" key="5">
    <source>
        <dbReference type="ARBA" id="ARBA00023012"/>
    </source>
</evidence>
<feature type="transmembrane region" description="Helical" evidence="7">
    <location>
        <begin position="150"/>
        <end position="168"/>
    </location>
</feature>
<accession>A0A239FZF7</accession>
<name>A0A239FZF7_9ACTN</name>
<feature type="transmembrane region" description="Helical" evidence="7">
    <location>
        <begin position="106"/>
        <end position="124"/>
    </location>
</feature>
<dbReference type="InterPro" id="IPR003594">
    <property type="entry name" value="HATPase_dom"/>
</dbReference>
<dbReference type="Proteomes" id="UP000198282">
    <property type="component" value="Unassembled WGS sequence"/>
</dbReference>
<dbReference type="AlphaFoldDB" id="A0A239FZF7"/>
<feature type="transmembrane region" description="Helical" evidence="7">
    <location>
        <begin position="180"/>
        <end position="197"/>
    </location>
</feature>
<dbReference type="CDD" id="cd16917">
    <property type="entry name" value="HATPase_UhpB-NarQ-NarX-like"/>
    <property type="match status" value="1"/>
</dbReference>
<keyword evidence="7" id="KW-1133">Transmembrane helix</keyword>
<sequence>MGIASGTLMVVIGSGPNGTTFPATVLVLGWSFAGCGVVLIQQPPGRRIGMLFLLTGVAWTLRGLLFLPPGIAQTVATMVHALPVTFLVHAVILSPGGERRDLLGRGTLVLAWLLPFTLAPDYILGDRDPSEPCMTCLSLDPGMFTSPVRIIAHLHVALLAGALLWVVVRRWHRGRGSERFLWSMNGMASIIALHMALETVAPAVLPPNLVQAARLPFNALGVTFLVMLPPVVVAGLLYVWLDHASRERDHLRRDAHARTAAALHAIQRDLHDGAQLRMLKAAIAVRLARTNAAEPAVVRSLDTAVEELREAMEDLRRLAAGNASEVLRLRGLPAALERLATGSPVPVTLYCEPMPDLSPDVGQAIYYVVSEALTNVARHAQAQSVLVTCRVTGGNLVVEISDDGIGNAVPGEGHGMGGMAQRAKLAGGEFELSSPPGGGTTVRVVIPCVSSSPTTLR</sequence>
<dbReference type="GO" id="GO:0004673">
    <property type="term" value="F:protein histidine kinase activity"/>
    <property type="evidence" value="ECO:0007669"/>
    <property type="project" value="UniProtKB-EC"/>
</dbReference>
<feature type="transmembrane region" description="Helical" evidence="7">
    <location>
        <begin position="217"/>
        <end position="241"/>
    </location>
</feature>